<name>A0A9J5ZJ94_SOLCO</name>
<reference evidence="1 2" key="1">
    <citation type="submission" date="2020-09" db="EMBL/GenBank/DDBJ databases">
        <title>De no assembly of potato wild relative species, Solanum commersonii.</title>
        <authorList>
            <person name="Cho K."/>
        </authorList>
    </citation>
    <scope>NUCLEOTIDE SEQUENCE [LARGE SCALE GENOMIC DNA]</scope>
    <source>
        <strain evidence="1">LZ3.2</strain>
        <tissue evidence="1">Leaf</tissue>
    </source>
</reference>
<organism evidence="1 2">
    <name type="scientific">Solanum commersonii</name>
    <name type="common">Commerson's wild potato</name>
    <name type="synonym">Commerson's nightshade</name>
    <dbReference type="NCBI Taxonomy" id="4109"/>
    <lineage>
        <taxon>Eukaryota</taxon>
        <taxon>Viridiplantae</taxon>
        <taxon>Streptophyta</taxon>
        <taxon>Embryophyta</taxon>
        <taxon>Tracheophyta</taxon>
        <taxon>Spermatophyta</taxon>
        <taxon>Magnoliopsida</taxon>
        <taxon>eudicotyledons</taxon>
        <taxon>Gunneridae</taxon>
        <taxon>Pentapetalae</taxon>
        <taxon>asterids</taxon>
        <taxon>lamiids</taxon>
        <taxon>Solanales</taxon>
        <taxon>Solanaceae</taxon>
        <taxon>Solanoideae</taxon>
        <taxon>Solaneae</taxon>
        <taxon>Solanum</taxon>
    </lineage>
</organism>
<proteinExistence type="predicted"/>
<sequence>MMFPSHVPARQNRWCVEGQWKISEDAKMVNNKRENGRPDRVVLEVLTRELKHRTLSVVQSSQRAPFLRGQNPARDPLTSTLVRVHSRHIPTTTVRQFLYGPSCESLLVPVWPSLTTYGTLCCGDAFERLRRRGCADTAVDQIHSLRDGGMREWSSLRLGIEGRH</sequence>
<dbReference type="EMBL" id="JACXVP010000004">
    <property type="protein sequence ID" value="KAG5611134.1"/>
    <property type="molecule type" value="Genomic_DNA"/>
</dbReference>
<gene>
    <name evidence="1" type="ORF">H5410_022415</name>
</gene>
<comment type="caution">
    <text evidence="1">The sequence shown here is derived from an EMBL/GenBank/DDBJ whole genome shotgun (WGS) entry which is preliminary data.</text>
</comment>
<evidence type="ECO:0000313" key="2">
    <source>
        <dbReference type="Proteomes" id="UP000824120"/>
    </source>
</evidence>
<accession>A0A9J5ZJ94</accession>
<dbReference type="AlphaFoldDB" id="A0A9J5ZJ94"/>
<keyword evidence="2" id="KW-1185">Reference proteome</keyword>
<protein>
    <submittedName>
        <fullName evidence="1">Uncharacterized protein</fullName>
    </submittedName>
</protein>
<dbReference type="Proteomes" id="UP000824120">
    <property type="component" value="Chromosome 4"/>
</dbReference>
<evidence type="ECO:0000313" key="1">
    <source>
        <dbReference type="EMBL" id="KAG5611134.1"/>
    </source>
</evidence>